<dbReference type="Proteomes" id="UP000729913">
    <property type="component" value="Unassembled WGS sequence"/>
</dbReference>
<comment type="caution">
    <text evidence="1">The sequence shown here is derived from an EMBL/GenBank/DDBJ whole genome shotgun (WGS) entry which is preliminary data.</text>
</comment>
<dbReference type="Pfam" id="PF01395">
    <property type="entry name" value="PBP_GOBP"/>
    <property type="match status" value="1"/>
</dbReference>
<dbReference type="AlphaFoldDB" id="A0A8J5VB84"/>
<evidence type="ECO:0000313" key="1">
    <source>
        <dbReference type="EMBL" id="KAG8040248.1"/>
    </source>
</evidence>
<feature type="non-terminal residue" evidence="1">
    <location>
        <position position="1"/>
    </location>
</feature>
<accession>A0A8J5VB84</accession>
<evidence type="ECO:0000313" key="2">
    <source>
        <dbReference type="Proteomes" id="UP000729913"/>
    </source>
</evidence>
<dbReference type="GO" id="GO:0005549">
    <property type="term" value="F:odorant binding"/>
    <property type="evidence" value="ECO:0007669"/>
    <property type="project" value="InterPro"/>
</dbReference>
<protein>
    <submittedName>
        <fullName evidence="1">Uncharacterized protein</fullName>
    </submittedName>
</protein>
<proteinExistence type="predicted"/>
<keyword evidence="2" id="KW-1185">Reference proteome</keyword>
<reference evidence="1" key="1">
    <citation type="submission" date="2020-03" db="EMBL/GenBank/DDBJ databases">
        <authorList>
            <person name="Chebbi M.A."/>
            <person name="Drezen J.M."/>
        </authorList>
    </citation>
    <scope>NUCLEOTIDE SEQUENCE</scope>
    <source>
        <tissue evidence="1">Whole body</tissue>
    </source>
</reference>
<dbReference type="EMBL" id="JAAOIC020000023">
    <property type="protein sequence ID" value="KAG8040248.1"/>
    <property type="molecule type" value="Genomic_DNA"/>
</dbReference>
<name>A0A8J5VB84_9HYME</name>
<dbReference type="InterPro" id="IPR006170">
    <property type="entry name" value="PBP/GOBP"/>
</dbReference>
<reference evidence="1" key="2">
    <citation type="submission" date="2021-04" db="EMBL/GenBank/DDBJ databases">
        <title>Genome-wide patterns of bracovirus chromosomal integration into multiple host tissues during parasitism.</title>
        <authorList>
            <person name="Chebbi M.A.C."/>
        </authorList>
    </citation>
    <scope>NUCLEOTIDE SEQUENCE</scope>
    <source>
        <tissue evidence="1">Whole body</tissue>
    </source>
</reference>
<gene>
    <name evidence="1" type="ORF">G9C98_000818</name>
</gene>
<sequence>ASVSVDKHVEIFQKKCPAFPNSLEKTLDFVEKDYQLLFLSGAPDATVIKEVDRMVVCVFQHLGLIKSDNSIDAKAVVNFFEATSPYFTEQVRGSEKKLDSFERCLSKKSESAEEARDWIVNCLQKEIWLHSVAYKPEEIHEKEKNF</sequence>
<dbReference type="OrthoDB" id="7679027at2759"/>
<organism evidence="1 2">
    <name type="scientific">Cotesia typhae</name>
    <dbReference type="NCBI Taxonomy" id="2053667"/>
    <lineage>
        <taxon>Eukaryota</taxon>
        <taxon>Metazoa</taxon>
        <taxon>Ecdysozoa</taxon>
        <taxon>Arthropoda</taxon>
        <taxon>Hexapoda</taxon>
        <taxon>Insecta</taxon>
        <taxon>Pterygota</taxon>
        <taxon>Neoptera</taxon>
        <taxon>Endopterygota</taxon>
        <taxon>Hymenoptera</taxon>
        <taxon>Apocrita</taxon>
        <taxon>Ichneumonoidea</taxon>
        <taxon>Braconidae</taxon>
        <taxon>Microgastrinae</taxon>
        <taxon>Cotesia</taxon>
    </lineage>
</organism>